<reference evidence="2 3" key="1">
    <citation type="submission" date="2019-01" db="EMBL/GenBank/DDBJ databases">
        <title>Lactibacter flavus gen. nov., sp. nov., a novel bacterium of the family Propionibacteriaceae isolated from raw milk and dairy products.</title>
        <authorList>
            <person name="Huptas C."/>
            <person name="Wenning M."/>
            <person name="Breitenwieser F."/>
            <person name="Doll E."/>
            <person name="Von Neubeck M."/>
            <person name="Busse H.-J."/>
            <person name="Scherer S."/>
        </authorList>
    </citation>
    <scope>NUCLEOTIDE SEQUENCE [LARGE SCALE GENOMIC DNA]</scope>
    <source>
        <strain evidence="2 3">KCTC 33808</strain>
    </source>
</reference>
<dbReference type="PANTHER" id="PTHR28208">
    <property type="entry name" value="PHOSPHATIDATE PHOSPHATASE APP1"/>
    <property type="match status" value="1"/>
</dbReference>
<evidence type="ECO:0000313" key="2">
    <source>
        <dbReference type="EMBL" id="TBT85336.1"/>
    </source>
</evidence>
<comment type="caution">
    <text evidence="2">The sequence shown here is derived from an EMBL/GenBank/DDBJ whole genome shotgun (WGS) entry which is preliminary data.</text>
</comment>
<dbReference type="OrthoDB" id="9789875at2"/>
<keyword evidence="3" id="KW-1185">Reference proteome</keyword>
<name>A0A4Q9KDY9_9ACTN</name>
<dbReference type="RefSeq" id="WP_131167677.1">
    <property type="nucleotide sequence ID" value="NZ_SDMQ01000005.1"/>
</dbReference>
<sequence>MSNRPFIAARLELFLDKRLEQVFRALGWRERVIPYTAYGDESFARVLGRIVLSPAFADTQLGRATEEFLRRRGWRNFITAPCVHARYTIRLGDAEVTGTTDRGGYIDHRVRHHGLAAGWQVGSVQTEQSERESFGVQVVSSHATFGLVSDIDDTILSTMLPRPFIAAWNSFFRTEAARQAIPGMADFYDDLLGRHPGAAVMYLSTGAWNTHGFLKRFMRRHRYPEGAMLLTDWGPTNTGWFRSGQEHKRNALLQLSVDFPGIQWLLVGDDGQHDLNVYSEFAAANPDKVVAIAIRELTPAEQILAHGTTEPLAGDEPLPRDIPVFKAPDGRGLRRVTREFLGLS</sequence>
<dbReference type="Gene3D" id="3.40.50.1000">
    <property type="entry name" value="HAD superfamily/HAD-like"/>
    <property type="match status" value="1"/>
</dbReference>
<dbReference type="Pfam" id="PF09949">
    <property type="entry name" value="APP1_cat"/>
    <property type="match status" value="1"/>
</dbReference>
<proteinExistence type="predicted"/>
<dbReference type="Proteomes" id="UP000292373">
    <property type="component" value="Unassembled WGS sequence"/>
</dbReference>
<evidence type="ECO:0000259" key="1">
    <source>
        <dbReference type="Pfam" id="PF09949"/>
    </source>
</evidence>
<gene>
    <name evidence="2" type="ORF">ET989_06165</name>
</gene>
<evidence type="ECO:0000313" key="3">
    <source>
        <dbReference type="Proteomes" id="UP000292373"/>
    </source>
</evidence>
<dbReference type="AlphaFoldDB" id="A0A4Q9KDY9"/>
<dbReference type="GO" id="GO:0008195">
    <property type="term" value="F:phosphatidate phosphatase activity"/>
    <property type="evidence" value="ECO:0007669"/>
    <property type="project" value="InterPro"/>
</dbReference>
<dbReference type="InterPro" id="IPR052935">
    <property type="entry name" value="Mg2+_PAP"/>
</dbReference>
<feature type="domain" description="Phosphatidate phosphatase APP1 catalytic" evidence="1">
    <location>
        <begin position="145"/>
        <end position="296"/>
    </location>
</feature>
<dbReference type="InterPro" id="IPR023214">
    <property type="entry name" value="HAD_sf"/>
</dbReference>
<dbReference type="EMBL" id="SDMQ01000005">
    <property type="protein sequence ID" value="TBT85336.1"/>
    <property type="molecule type" value="Genomic_DNA"/>
</dbReference>
<dbReference type="PANTHER" id="PTHR28208:SF3">
    <property type="entry name" value="PHOSPHATIDATE PHOSPHATASE APP1"/>
    <property type="match status" value="1"/>
</dbReference>
<organism evidence="2 3">
    <name type="scientific">Propioniciclava sinopodophylli</name>
    <dbReference type="NCBI Taxonomy" id="1837344"/>
    <lineage>
        <taxon>Bacteria</taxon>
        <taxon>Bacillati</taxon>
        <taxon>Actinomycetota</taxon>
        <taxon>Actinomycetes</taxon>
        <taxon>Propionibacteriales</taxon>
        <taxon>Propionibacteriaceae</taxon>
        <taxon>Propioniciclava</taxon>
    </lineage>
</organism>
<accession>A0A4Q9KDY9</accession>
<protein>
    <submittedName>
        <fullName evidence="2">DUF2183 domain-containing protein</fullName>
    </submittedName>
</protein>
<dbReference type="InterPro" id="IPR019236">
    <property type="entry name" value="APP1_cat"/>
</dbReference>